<dbReference type="EMBL" id="BAABHW010000001">
    <property type="protein sequence ID" value="GAA5069499.1"/>
    <property type="molecule type" value="Genomic_DNA"/>
</dbReference>
<dbReference type="Proteomes" id="UP001499910">
    <property type="component" value="Unassembled WGS sequence"/>
</dbReference>
<dbReference type="PANTHER" id="PTHR43352">
    <property type="entry name" value="ACETYL-COA SYNTHETASE"/>
    <property type="match status" value="1"/>
</dbReference>
<dbReference type="Pfam" id="PF00501">
    <property type="entry name" value="AMP-binding"/>
    <property type="match status" value="1"/>
</dbReference>
<name>A0ABP9L1W4_9RHOB</name>
<protein>
    <submittedName>
        <fullName evidence="4">AMP-binding protein</fullName>
    </submittedName>
</protein>
<sequence length="495" mass="52547">MTTPCPAPFNLSHYVLSQAERLPDKVALAVLGPARAERWSYAKLERAVRGMAGGLLAQGFRPGDKLLLRLGNTPEFPVAFLGAIAVGIVPVPTAAGLTVSEITKLAEVIAPAGILAGDGIALPEGFSGPVIRDLAPLMAHEPADYVMGDPDRLAYLVFTSGSGGTPKAVAHAHRAIWARRMMHGGWYGLHEDDRLLHAGAFNWTFTLGTGLLDPWSVGATALIPAPGVQPGALPLLLKRHDATILAAAPGIFRKLLAGDAPLHLPRLRHGLSAGEKLPEALRQRWTEATGTAVHEALGMSECSTFISGSPARPAPEGSLGYPQPGRRVAVLSEDGGEVSEGETGILAIHRDDPGLMLGYQRKDGSLDLPLAGDWFLTGDLVDRQTDGSFRYHGRRDDLITAGGFRVSPLEIEAVFQHAPGVHDCAALALTPKADTTIVGLAFAGDATEDALRRLAEARLARYKQPRAFLRLDALPRNPNGKLDRGALKALVGEER</sequence>
<evidence type="ECO:0000313" key="4">
    <source>
        <dbReference type="EMBL" id="GAA5069499.1"/>
    </source>
</evidence>
<feature type="domain" description="AMP-binding enzyme C-terminal" evidence="3">
    <location>
        <begin position="410"/>
        <end position="481"/>
    </location>
</feature>
<dbReference type="InterPro" id="IPR025110">
    <property type="entry name" value="AMP-bd_C"/>
</dbReference>
<proteinExistence type="predicted"/>
<keyword evidence="5" id="KW-1185">Reference proteome</keyword>
<comment type="caution">
    <text evidence="4">The sequence shown here is derived from an EMBL/GenBank/DDBJ whole genome shotgun (WGS) entry which is preliminary data.</text>
</comment>
<reference evidence="5" key="1">
    <citation type="journal article" date="2019" name="Int. J. Syst. Evol. Microbiol.">
        <title>The Global Catalogue of Microorganisms (GCM) 10K type strain sequencing project: providing services to taxonomists for standard genome sequencing and annotation.</title>
        <authorList>
            <consortium name="The Broad Institute Genomics Platform"/>
            <consortium name="The Broad Institute Genome Sequencing Center for Infectious Disease"/>
            <person name="Wu L."/>
            <person name="Ma J."/>
        </authorList>
    </citation>
    <scope>NUCLEOTIDE SEQUENCE [LARGE SCALE GENOMIC DNA]</scope>
    <source>
        <strain evidence="5">JCM 18015</strain>
    </source>
</reference>
<dbReference type="Pfam" id="PF13193">
    <property type="entry name" value="AMP-binding_C"/>
    <property type="match status" value="1"/>
</dbReference>
<dbReference type="InterPro" id="IPR045851">
    <property type="entry name" value="AMP-bd_C_sf"/>
</dbReference>
<keyword evidence="1" id="KW-0436">Ligase</keyword>
<evidence type="ECO:0000259" key="3">
    <source>
        <dbReference type="Pfam" id="PF13193"/>
    </source>
</evidence>
<evidence type="ECO:0000259" key="2">
    <source>
        <dbReference type="Pfam" id="PF00501"/>
    </source>
</evidence>
<dbReference type="PANTHER" id="PTHR43352:SF1">
    <property type="entry name" value="ANTHRANILATE--COA LIGASE"/>
    <property type="match status" value="1"/>
</dbReference>
<dbReference type="SUPFAM" id="SSF56801">
    <property type="entry name" value="Acetyl-CoA synthetase-like"/>
    <property type="match status" value="1"/>
</dbReference>
<dbReference type="InterPro" id="IPR042099">
    <property type="entry name" value="ANL_N_sf"/>
</dbReference>
<feature type="domain" description="AMP-dependent synthetase/ligase" evidence="2">
    <location>
        <begin position="18"/>
        <end position="359"/>
    </location>
</feature>
<evidence type="ECO:0000313" key="5">
    <source>
        <dbReference type="Proteomes" id="UP001499910"/>
    </source>
</evidence>
<dbReference type="Gene3D" id="3.40.50.12780">
    <property type="entry name" value="N-terminal domain of ligase-like"/>
    <property type="match status" value="1"/>
</dbReference>
<dbReference type="Gene3D" id="3.30.300.30">
    <property type="match status" value="1"/>
</dbReference>
<dbReference type="InterPro" id="IPR000873">
    <property type="entry name" value="AMP-dep_synth/lig_dom"/>
</dbReference>
<dbReference type="RefSeq" id="WP_259546185.1">
    <property type="nucleotide sequence ID" value="NZ_BAABHW010000001.1"/>
</dbReference>
<accession>A0ABP9L1W4</accession>
<organism evidence="4 5">
    <name type="scientific">[Roseibacterium] beibuensis</name>
    <dbReference type="NCBI Taxonomy" id="1193142"/>
    <lineage>
        <taxon>Bacteria</taxon>
        <taxon>Pseudomonadati</taxon>
        <taxon>Pseudomonadota</taxon>
        <taxon>Alphaproteobacteria</taxon>
        <taxon>Rhodobacterales</taxon>
        <taxon>Roseobacteraceae</taxon>
        <taxon>Roseicyclus</taxon>
    </lineage>
</organism>
<gene>
    <name evidence="4" type="ORF">GCM10023209_11310</name>
</gene>
<evidence type="ECO:0000256" key="1">
    <source>
        <dbReference type="ARBA" id="ARBA00022598"/>
    </source>
</evidence>